<dbReference type="InterPro" id="IPR051675">
    <property type="entry name" value="Endo/Exo/Phosphatase_dom_1"/>
</dbReference>
<accession>A0A1V3INB5</accession>
<dbReference type="RefSeq" id="WP_077420851.1">
    <property type="nucleotide sequence ID" value="NZ_MLHK01000076.1"/>
</dbReference>
<feature type="chain" id="PRO_5042691003" evidence="2">
    <location>
        <begin position="24"/>
        <end position="193"/>
    </location>
</feature>
<dbReference type="Proteomes" id="UP000189161">
    <property type="component" value="Unassembled WGS sequence"/>
</dbReference>
<dbReference type="GO" id="GO:0006281">
    <property type="term" value="P:DNA repair"/>
    <property type="evidence" value="ECO:0007669"/>
    <property type="project" value="InterPro"/>
</dbReference>
<evidence type="ECO:0000259" key="3">
    <source>
        <dbReference type="SMART" id="SM00278"/>
    </source>
</evidence>
<dbReference type="EMBL" id="MLHK01000076">
    <property type="protein sequence ID" value="OOF43268.1"/>
    <property type="molecule type" value="Genomic_DNA"/>
</dbReference>
<evidence type="ECO:0000313" key="5">
    <source>
        <dbReference type="EMBL" id="OOF46670.1"/>
    </source>
</evidence>
<sequence length="193" mass="20366">MKSLKSLLSLTALALAVSGSALASENALSSLKNEATNNINSMVQSQKQSAVTNKNNAMENVVNAKEKATESAKSLKDSAKASTKNTAKAAQEKVKSVSSSDNSSMKEKATEKFNVAKDKVKAEQDKIASSAKVNINKADAATLQKLSGIGEKKAQAIVDYRNKVGKIKNVAELSNIEGLGSTTIEKIAPYLTF</sequence>
<name>A0A1V3INB5_9PAST</name>
<keyword evidence="2" id="KW-0732">Signal</keyword>
<dbReference type="SMART" id="SM00278">
    <property type="entry name" value="HhH1"/>
    <property type="match status" value="2"/>
</dbReference>
<dbReference type="AlphaFoldDB" id="A0A1V3INB5"/>
<dbReference type="PANTHER" id="PTHR21180">
    <property type="entry name" value="ENDONUCLEASE/EXONUCLEASE/PHOSPHATASE FAMILY DOMAIN-CONTAINING PROTEIN 1"/>
    <property type="match status" value="1"/>
</dbReference>
<dbReference type="GO" id="GO:0003677">
    <property type="term" value="F:DNA binding"/>
    <property type="evidence" value="ECO:0007669"/>
    <property type="project" value="InterPro"/>
</dbReference>
<evidence type="ECO:0000313" key="6">
    <source>
        <dbReference type="Proteomes" id="UP000188728"/>
    </source>
</evidence>
<dbReference type="InterPro" id="IPR004509">
    <property type="entry name" value="Competence_ComEA_HhH"/>
</dbReference>
<dbReference type="EMBL" id="MLHL01000068">
    <property type="protein sequence ID" value="OOF46670.1"/>
    <property type="molecule type" value="Genomic_DNA"/>
</dbReference>
<evidence type="ECO:0000313" key="7">
    <source>
        <dbReference type="Proteomes" id="UP000189161"/>
    </source>
</evidence>
<accession>A0A1V3IXH3</accession>
<dbReference type="GO" id="GO:0015628">
    <property type="term" value="P:protein secretion by the type II secretion system"/>
    <property type="evidence" value="ECO:0007669"/>
    <property type="project" value="TreeGrafter"/>
</dbReference>
<protein>
    <submittedName>
        <fullName evidence="4">Competence protein ComEA</fullName>
    </submittedName>
</protein>
<dbReference type="Gene3D" id="1.10.150.320">
    <property type="entry name" value="Photosystem II 12 kDa extrinsic protein"/>
    <property type="match status" value="1"/>
</dbReference>
<feature type="domain" description="Helix-hairpin-helix DNA-binding motif class 1" evidence="3">
    <location>
        <begin position="171"/>
        <end position="190"/>
    </location>
</feature>
<feature type="signal peptide" evidence="2">
    <location>
        <begin position="1"/>
        <end position="23"/>
    </location>
</feature>
<dbReference type="NCBIfam" id="TIGR00426">
    <property type="entry name" value="competence protein ComEA helix-hairpin-helix repeat region"/>
    <property type="match status" value="1"/>
</dbReference>
<dbReference type="PANTHER" id="PTHR21180:SF32">
    <property type="entry name" value="ENDONUCLEASE_EXONUCLEASE_PHOSPHATASE FAMILY DOMAIN-CONTAINING PROTEIN 1"/>
    <property type="match status" value="1"/>
</dbReference>
<feature type="compositionally biased region" description="Basic and acidic residues" evidence="1">
    <location>
        <begin position="66"/>
        <end position="79"/>
    </location>
</feature>
<keyword evidence="7" id="KW-1185">Reference proteome</keyword>
<feature type="compositionally biased region" description="Low complexity" evidence="1">
    <location>
        <begin position="80"/>
        <end position="89"/>
    </location>
</feature>
<feature type="domain" description="Helix-hairpin-helix DNA-binding motif class 1" evidence="3">
    <location>
        <begin position="141"/>
        <end position="160"/>
    </location>
</feature>
<evidence type="ECO:0000313" key="4">
    <source>
        <dbReference type="EMBL" id="OOF43268.1"/>
    </source>
</evidence>
<dbReference type="Pfam" id="PF12836">
    <property type="entry name" value="HHH_3"/>
    <property type="match status" value="1"/>
</dbReference>
<evidence type="ECO:0000256" key="1">
    <source>
        <dbReference type="SAM" id="MobiDB-lite"/>
    </source>
</evidence>
<feature type="region of interest" description="Disordered" evidence="1">
    <location>
        <begin position="66"/>
        <end position="110"/>
    </location>
</feature>
<gene>
    <name evidence="4" type="ORF">BKK51_11805</name>
    <name evidence="5" type="ORF">BKK52_11065</name>
</gene>
<reference evidence="6 7" key="1">
    <citation type="submission" date="2016-10" db="EMBL/GenBank/DDBJ databases">
        <title>Rodentibacter gen. nov. and new species.</title>
        <authorList>
            <person name="Christensen H."/>
        </authorList>
    </citation>
    <scope>NUCLEOTIDE SEQUENCE [LARGE SCALE GENOMIC DNA]</scope>
    <source>
        <strain evidence="4 6">H1983213011</strain>
        <strain evidence="5 7">H1987082031</strain>
    </source>
</reference>
<dbReference type="Proteomes" id="UP000188728">
    <property type="component" value="Unassembled WGS sequence"/>
</dbReference>
<proteinExistence type="predicted"/>
<dbReference type="InterPro" id="IPR010994">
    <property type="entry name" value="RuvA_2-like"/>
</dbReference>
<dbReference type="OrthoDB" id="7510573at2"/>
<comment type="caution">
    <text evidence="4">The sequence shown here is derived from an EMBL/GenBank/DDBJ whole genome shotgun (WGS) entry which is preliminary data.</text>
</comment>
<organism evidence="4 6">
    <name type="scientific">Rodentibacter trehalosifermentans</name>
    <dbReference type="NCBI Taxonomy" id="1908263"/>
    <lineage>
        <taxon>Bacteria</taxon>
        <taxon>Pseudomonadati</taxon>
        <taxon>Pseudomonadota</taxon>
        <taxon>Gammaproteobacteria</taxon>
        <taxon>Pasteurellales</taxon>
        <taxon>Pasteurellaceae</taxon>
        <taxon>Rodentibacter</taxon>
    </lineage>
</organism>
<evidence type="ECO:0000256" key="2">
    <source>
        <dbReference type="SAM" id="SignalP"/>
    </source>
</evidence>
<dbReference type="GO" id="GO:0015627">
    <property type="term" value="C:type II protein secretion system complex"/>
    <property type="evidence" value="ECO:0007669"/>
    <property type="project" value="TreeGrafter"/>
</dbReference>
<dbReference type="InterPro" id="IPR003583">
    <property type="entry name" value="Hlx-hairpin-Hlx_DNA-bd_motif"/>
</dbReference>
<dbReference type="SUPFAM" id="SSF47781">
    <property type="entry name" value="RuvA domain 2-like"/>
    <property type="match status" value="1"/>
</dbReference>